<dbReference type="RefSeq" id="WP_037976803.1">
    <property type="nucleotide sequence ID" value="NZ_JMKI01000036.1"/>
</dbReference>
<organism evidence="2 3">
    <name type="scientific">Synergistes jonesii</name>
    <dbReference type="NCBI Taxonomy" id="2754"/>
    <lineage>
        <taxon>Bacteria</taxon>
        <taxon>Thermotogati</taxon>
        <taxon>Synergistota</taxon>
        <taxon>Synergistia</taxon>
        <taxon>Synergistales</taxon>
        <taxon>Synergistaceae</taxon>
        <taxon>Synergistes</taxon>
    </lineage>
</organism>
<dbReference type="GO" id="GO:0005886">
    <property type="term" value="C:plasma membrane"/>
    <property type="evidence" value="ECO:0007669"/>
    <property type="project" value="TreeGrafter"/>
</dbReference>
<reference evidence="2 3" key="1">
    <citation type="submission" date="2014-04" db="EMBL/GenBank/DDBJ databases">
        <title>Draft Genome Sequence of Synergistes jonesii.</title>
        <authorList>
            <person name="Coil D.A."/>
            <person name="Eisen J.A."/>
            <person name="Holland-Moritz H.E."/>
        </authorList>
    </citation>
    <scope>NUCLEOTIDE SEQUENCE [LARGE SCALE GENOMIC DNA]</scope>
    <source>
        <strain evidence="2 3">78-1</strain>
    </source>
</reference>
<dbReference type="PANTHER" id="PTHR43185">
    <property type="entry name" value="FERROUS IRON TRANSPORT PROTEIN B"/>
    <property type="match status" value="1"/>
</dbReference>
<keyword evidence="1" id="KW-1133">Transmembrane helix</keyword>
<comment type="caution">
    <text evidence="2">The sequence shown here is derived from an EMBL/GenBank/DDBJ whole genome shotgun (WGS) entry which is preliminary data.</text>
</comment>
<accession>A0A073IQP8</accession>
<feature type="transmembrane region" description="Helical" evidence="1">
    <location>
        <begin position="47"/>
        <end position="70"/>
    </location>
</feature>
<sequence>MVMEATLTGNPNGGKIALSNSPAGADQPRDGWAGVTAEKNGRARRMAVMAATFGLCGAKPPIIALIAGALFGGTWWVAPSARFVGIASIIISGLTLKKTSLFAGESAPFFRYAVRDCRMRYMRDDARSQMIMKEGDFQ</sequence>
<dbReference type="EMBL" id="JMKI01000036">
    <property type="protein sequence ID" value="KEJ92049.1"/>
    <property type="molecule type" value="Genomic_DNA"/>
</dbReference>
<evidence type="ECO:0000256" key="1">
    <source>
        <dbReference type="SAM" id="Phobius"/>
    </source>
</evidence>
<dbReference type="eggNOG" id="COG0370">
    <property type="taxonomic scope" value="Bacteria"/>
</dbReference>
<keyword evidence="3" id="KW-1185">Reference proteome</keyword>
<evidence type="ECO:0000313" key="3">
    <source>
        <dbReference type="Proteomes" id="UP000027665"/>
    </source>
</evidence>
<dbReference type="Proteomes" id="UP000027665">
    <property type="component" value="Unassembled WGS sequence"/>
</dbReference>
<keyword evidence="1" id="KW-0472">Membrane</keyword>
<dbReference type="PANTHER" id="PTHR43185:SF1">
    <property type="entry name" value="FE(2+) TRANSPORTER FEOB"/>
    <property type="match status" value="1"/>
</dbReference>
<dbReference type="STRING" id="2754.EH55_06625"/>
<feature type="transmembrane region" description="Helical" evidence="1">
    <location>
        <begin position="76"/>
        <end position="96"/>
    </location>
</feature>
<dbReference type="AlphaFoldDB" id="A0A073IQP8"/>
<proteinExistence type="predicted"/>
<dbReference type="GO" id="GO:0015093">
    <property type="term" value="F:ferrous iron transmembrane transporter activity"/>
    <property type="evidence" value="ECO:0007669"/>
    <property type="project" value="TreeGrafter"/>
</dbReference>
<evidence type="ECO:0000313" key="2">
    <source>
        <dbReference type="EMBL" id="KEJ92049.1"/>
    </source>
</evidence>
<keyword evidence="1" id="KW-0812">Transmembrane</keyword>
<name>A0A073IQP8_9BACT</name>
<protein>
    <submittedName>
        <fullName evidence="2">Uncharacterized protein</fullName>
    </submittedName>
</protein>
<dbReference type="InterPro" id="IPR050860">
    <property type="entry name" value="FeoB_GTPase"/>
</dbReference>
<dbReference type="GeneID" id="90984937"/>
<gene>
    <name evidence="2" type="ORF">EH55_06625</name>
</gene>